<keyword evidence="1" id="KW-1277">Toxin-antitoxin system</keyword>
<dbReference type="Proteomes" id="UP001065613">
    <property type="component" value="Chromosome"/>
</dbReference>
<dbReference type="SUPFAM" id="SSF143011">
    <property type="entry name" value="RelE-like"/>
    <property type="match status" value="1"/>
</dbReference>
<dbReference type="InterPro" id="IPR007712">
    <property type="entry name" value="RelE/ParE_toxin"/>
</dbReference>
<dbReference type="AlphaFoldDB" id="A0A977KYE6"/>
<dbReference type="KEGG" id="wna:KA717_35155"/>
<gene>
    <name evidence="2" type="ORF">KA717_35155</name>
</gene>
<evidence type="ECO:0000256" key="1">
    <source>
        <dbReference type="ARBA" id="ARBA00022649"/>
    </source>
</evidence>
<name>A0A977KYE6_9CYAN</name>
<organism evidence="2">
    <name type="scientific">Woronichinia naegeliana WA131</name>
    <dbReference type="NCBI Taxonomy" id="2824559"/>
    <lineage>
        <taxon>Bacteria</taxon>
        <taxon>Bacillati</taxon>
        <taxon>Cyanobacteriota</taxon>
        <taxon>Cyanophyceae</taxon>
        <taxon>Synechococcales</taxon>
        <taxon>Coelosphaeriaceae</taxon>
        <taxon>Woronichinia</taxon>
    </lineage>
</organism>
<accession>A0A977KYE6</accession>
<dbReference type="EMBL" id="CP073041">
    <property type="protein sequence ID" value="UXE60690.1"/>
    <property type="molecule type" value="Genomic_DNA"/>
</dbReference>
<dbReference type="Gene3D" id="3.30.2310.20">
    <property type="entry name" value="RelE-like"/>
    <property type="match status" value="1"/>
</dbReference>
<protein>
    <submittedName>
        <fullName evidence="2">Type II toxin-antitoxin system mRNA interferase toxin, RelE/StbE family</fullName>
    </submittedName>
</protein>
<proteinExistence type="predicted"/>
<reference evidence="2" key="1">
    <citation type="submission" date="2021-04" db="EMBL/GenBank/DDBJ databases">
        <title>Genome sequence of Woronichinia naegeliana from Washington state freshwater lake bloom.</title>
        <authorList>
            <person name="Dreher T.W."/>
        </authorList>
    </citation>
    <scope>NUCLEOTIDE SEQUENCE</scope>
    <source>
        <strain evidence="2">WA131</strain>
    </source>
</reference>
<dbReference type="Pfam" id="PF15738">
    <property type="entry name" value="YafQ_toxin"/>
    <property type="match status" value="1"/>
</dbReference>
<sequence length="93" mass="10557">MKVVWSSGFKRSFKKITKKNSRLSDKIIETLKLLAVDPFTPSLKSHKLAGHMEGLWSCSVAYDCRIIFDISEDGQLLEMVILLIDVGSHDQVY</sequence>
<dbReference type="InterPro" id="IPR035093">
    <property type="entry name" value="RelE/ParE_toxin_dom_sf"/>
</dbReference>
<dbReference type="InterPro" id="IPR004386">
    <property type="entry name" value="Toxin_YafQ-like"/>
</dbReference>
<evidence type="ECO:0000313" key="2">
    <source>
        <dbReference type="EMBL" id="UXE60690.1"/>
    </source>
</evidence>
<dbReference type="NCBIfam" id="TIGR02385">
    <property type="entry name" value="RelE_StbE"/>
    <property type="match status" value="1"/>
</dbReference>